<dbReference type="InterPro" id="IPR018220">
    <property type="entry name" value="Adenylosuccin_syn_GTP-bd"/>
</dbReference>
<dbReference type="EC" id="6.3.4.4" evidence="8 10"/>
<dbReference type="PANTHER" id="PTHR11846">
    <property type="entry name" value="ADENYLOSUCCINATE SYNTHETASE"/>
    <property type="match status" value="1"/>
</dbReference>
<comment type="pathway">
    <text evidence="8 10">Purine metabolism; AMP biosynthesis via de novo pathway; AMP from IMP: step 1/2.</text>
</comment>
<feature type="binding site" description="in other chain" evidence="8">
    <location>
        <position position="276"/>
    </location>
    <ligand>
        <name>IMP</name>
        <dbReference type="ChEBI" id="CHEBI:58053"/>
        <note>ligand shared between dimeric partners</note>
    </ligand>
</feature>
<dbReference type="GO" id="GO:0004019">
    <property type="term" value="F:adenylosuccinate synthase activity"/>
    <property type="evidence" value="ECO:0007669"/>
    <property type="project" value="UniProtKB-UniRule"/>
</dbReference>
<comment type="similarity">
    <text evidence="8 10">Belongs to the adenylosuccinate synthetase family.</text>
</comment>
<dbReference type="InterPro" id="IPR042109">
    <property type="entry name" value="Adenylosuccinate_synth_dom1"/>
</dbReference>
<feature type="binding site" evidence="8">
    <location>
        <begin position="372"/>
        <end position="374"/>
    </location>
    <ligand>
        <name>GTP</name>
        <dbReference type="ChEBI" id="CHEBI:37565"/>
    </ligand>
</feature>
<dbReference type="Gene3D" id="3.40.440.10">
    <property type="entry name" value="Adenylosuccinate Synthetase, subunit A, domain 1"/>
    <property type="match status" value="1"/>
</dbReference>
<keyword evidence="2 8" id="KW-0436">Ligase</keyword>
<protein>
    <recommendedName>
        <fullName evidence="8 10">Adenylosuccinate synthetase</fullName>
        <shortName evidence="8">AMPSase</shortName>
        <shortName evidence="8">AdSS</shortName>
        <ecNumber evidence="8 10">6.3.4.4</ecNumber>
    </recommendedName>
    <alternativeName>
        <fullName evidence="8">IMP--aspartate ligase</fullName>
    </alternativeName>
</protein>
<feature type="binding site" evidence="8">
    <location>
        <begin position="455"/>
        <end position="457"/>
    </location>
    <ligand>
        <name>GTP</name>
        <dbReference type="ChEBI" id="CHEBI:37565"/>
    </ligand>
</feature>
<reference evidence="11 12" key="1">
    <citation type="submission" date="2017-08" db="EMBL/GenBank/DDBJ databases">
        <title>WGS of Clinical strains of the CDC Group NO-1 linked to zoonotic infections in humans.</title>
        <authorList>
            <person name="Bernier A.-M."/>
            <person name="Bernard K."/>
        </authorList>
    </citation>
    <scope>NUCLEOTIDE SEQUENCE [LARGE SCALE GENOMIC DNA]</scope>
    <source>
        <strain evidence="11 12">NML03-0146</strain>
    </source>
</reference>
<accession>A0A2A2AEL7</accession>
<dbReference type="HAMAP" id="MF_00011">
    <property type="entry name" value="Adenylosucc_synth"/>
    <property type="match status" value="1"/>
</dbReference>
<comment type="function">
    <text evidence="8">Plays an important role in the de novo pathway of purine nucleotide biosynthesis. Catalyzes the first committed step in the biosynthesis of AMP from IMP.</text>
</comment>
<dbReference type="Gene3D" id="3.90.170.10">
    <property type="entry name" value="Adenylosuccinate Synthetase, subunit A, domain 3"/>
    <property type="match status" value="1"/>
</dbReference>
<keyword evidence="7 8" id="KW-0342">GTP-binding</keyword>
<dbReference type="PANTHER" id="PTHR11846:SF0">
    <property type="entry name" value="ADENYLOSUCCINATE SYNTHETASE"/>
    <property type="match status" value="1"/>
</dbReference>
<evidence type="ECO:0000256" key="2">
    <source>
        <dbReference type="ARBA" id="ARBA00022598"/>
    </source>
</evidence>
<evidence type="ECO:0000313" key="11">
    <source>
        <dbReference type="EMBL" id="PAT36188.1"/>
    </source>
</evidence>
<sequence length="474" mass="51322">MNTQASFASSAATPATARPGRNVVVVGTQWGDEGKGKLVDWLTESAQGVVRFHGGHNAGHTLVVNGVKTALHLVPSGILRPGVICYIGNGVVVSVAKLMEEVAGLEAAGVPVRERLRVSEACPLILPQHAYLDIVREHHRERGGSEKIGTTGRGIGPAYEDKVARRALRVQDLRHPERLADKLKEQLDLYNHVLVQYLRSPEVQTPEALQPFVKDGRLLLEPILQEVQRQAQWLLPMVADVSAELNAAHQRGDNLLFEGAQGTLLDIDHGTYPFVTSSNCVAGNAAAGAGVGPSLLHYVLGITKAYCTRVGSGPFPTELDWQTPGTPGYHMSTVGAEKGVTTGRARRCGWFDAALLKRSAQVNGLSGLCITKLDVLDGLQTLQICVGYELEDGRRIDLLPLGADEIAACRPIYESLPGWSESTVGVTDYAQLPENARRYLERIEALCGVPIAVISTSPDREHTILRHRPFEHRG</sequence>
<dbReference type="RefSeq" id="WP_095549000.1">
    <property type="nucleotide sequence ID" value="NZ_NSJF01000001.1"/>
</dbReference>
<feature type="binding site" evidence="8">
    <location>
        <position position="32"/>
    </location>
    <ligand>
        <name>Mg(2+)</name>
        <dbReference type="ChEBI" id="CHEBI:18420"/>
    </ligand>
</feature>
<feature type="binding site" description="in other chain" evidence="8">
    <location>
        <position position="344"/>
    </location>
    <ligand>
        <name>IMP</name>
        <dbReference type="ChEBI" id="CHEBI:58053"/>
        <note>ligand shared between dimeric partners</note>
    </ligand>
</feature>
<evidence type="ECO:0000256" key="5">
    <source>
        <dbReference type="ARBA" id="ARBA00022755"/>
    </source>
</evidence>
<evidence type="ECO:0000256" key="3">
    <source>
        <dbReference type="ARBA" id="ARBA00022723"/>
    </source>
</evidence>
<comment type="catalytic activity">
    <reaction evidence="8 10">
        <text>IMP + L-aspartate + GTP = N(6)-(1,2-dicarboxyethyl)-AMP + GDP + phosphate + 2 H(+)</text>
        <dbReference type="Rhea" id="RHEA:15753"/>
        <dbReference type="ChEBI" id="CHEBI:15378"/>
        <dbReference type="ChEBI" id="CHEBI:29991"/>
        <dbReference type="ChEBI" id="CHEBI:37565"/>
        <dbReference type="ChEBI" id="CHEBI:43474"/>
        <dbReference type="ChEBI" id="CHEBI:57567"/>
        <dbReference type="ChEBI" id="CHEBI:58053"/>
        <dbReference type="ChEBI" id="CHEBI:58189"/>
        <dbReference type="EC" id="6.3.4.4"/>
    </reaction>
</comment>
<evidence type="ECO:0000256" key="10">
    <source>
        <dbReference type="RuleBase" id="RU000520"/>
    </source>
</evidence>
<dbReference type="FunFam" id="1.10.300.10:FF:000001">
    <property type="entry name" value="Adenylosuccinate synthetase"/>
    <property type="match status" value="1"/>
</dbReference>
<keyword evidence="5 8" id="KW-0658">Purine biosynthesis</keyword>
<dbReference type="EMBL" id="NSJF01000001">
    <property type="protein sequence ID" value="PAT36188.1"/>
    <property type="molecule type" value="Genomic_DNA"/>
</dbReference>
<feature type="active site" evidence="9">
    <location>
        <position position="162"/>
    </location>
</feature>
<dbReference type="GO" id="GO:0005737">
    <property type="term" value="C:cytoplasm"/>
    <property type="evidence" value="ECO:0007669"/>
    <property type="project" value="UniProtKB-SubCell"/>
</dbReference>
<evidence type="ECO:0000256" key="6">
    <source>
        <dbReference type="ARBA" id="ARBA00022842"/>
    </source>
</evidence>
<gene>
    <name evidence="8" type="primary">purA</name>
    <name evidence="11" type="ORF">CK620_02985</name>
</gene>
<dbReference type="NCBIfam" id="TIGR00184">
    <property type="entry name" value="purA"/>
    <property type="match status" value="1"/>
</dbReference>
<dbReference type="SMART" id="SM00788">
    <property type="entry name" value="Adenylsucc_synt"/>
    <property type="match status" value="1"/>
</dbReference>
<feature type="active site" description="Proton donor" evidence="8">
    <location>
        <position position="60"/>
    </location>
</feature>
<dbReference type="PROSITE" id="PS00513">
    <property type="entry name" value="ADENYLOSUCCIN_SYN_2"/>
    <property type="match status" value="1"/>
</dbReference>
<feature type="active site" description="Proton acceptor" evidence="8">
    <location>
        <position position="32"/>
    </location>
</feature>
<keyword evidence="6 8" id="KW-0460">Magnesium</keyword>
<keyword evidence="4 8" id="KW-0547">Nucleotide-binding</keyword>
<dbReference type="InterPro" id="IPR042110">
    <property type="entry name" value="Adenylosuccinate_synth_dom2"/>
</dbReference>
<dbReference type="GO" id="GO:0046040">
    <property type="term" value="P:IMP metabolic process"/>
    <property type="evidence" value="ECO:0007669"/>
    <property type="project" value="TreeGrafter"/>
</dbReference>
<comment type="cofactor">
    <cofactor evidence="8">
        <name>Mg(2+)</name>
        <dbReference type="ChEBI" id="CHEBI:18420"/>
    </cofactor>
    <text evidence="8">Binds 1 Mg(2+) ion per subunit.</text>
</comment>
<dbReference type="UniPathway" id="UPA00075">
    <property type="reaction ID" value="UER00335"/>
</dbReference>
<dbReference type="InterPro" id="IPR042111">
    <property type="entry name" value="Adenylosuccinate_synth_dom3"/>
</dbReference>
<dbReference type="CDD" id="cd03108">
    <property type="entry name" value="AdSS"/>
    <property type="match status" value="1"/>
</dbReference>
<dbReference type="InterPro" id="IPR027417">
    <property type="entry name" value="P-loop_NTPase"/>
</dbReference>
<dbReference type="PROSITE" id="PS01266">
    <property type="entry name" value="ADENYLOSUCCIN_SYN_1"/>
    <property type="match status" value="1"/>
</dbReference>
<feature type="binding site" evidence="8">
    <location>
        <begin position="340"/>
        <end position="346"/>
    </location>
    <ligand>
        <name>substrate</name>
    </ligand>
</feature>
<dbReference type="AlphaFoldDB" id="A0A2A2AEL7"/>
<dbReference type="Proteomes" id="UP000217999">
    <property type="component" value="Unassembled WGS sequence"/>
</dbReference>
<keyword evidence="8" id="KW-0963">Cytoplasm</keyword>
<evidence type="ECO:0000256" key="1">
    <source>
        <dbReference type="ARBA" id="ARBA00011738"/>
    </source>
</evidence>
<organism evidence="11 12">
    <name type="scientific">Vandammella animalimorsus</name>
    <dbReference type="NCBI Taxonomy" id="2029117"/>
    <lineage>
        <taxon>Bacteria</taxon>
        <taxon>Pseudomonadati</taxon>
        <taxon>Pseudomonadota</taxon>
        <taxon>Betaproteobacteria</taxon>
        <taxon>Burkholderiales</taxon>
        <taxon>Comamonadaceae</taxon>
        <taxon>Vandammella</taxon>
    </lineage>
</organism>
<feature type="binding site" description="in other chain" evidence="8">
    <location>
        <begin position="57"/>
        <end position="60"/>
    </location>
    <ligand>
        <name>IMP</name>
        <dbReference type="ChEBI" id="CHEBI:58053"/>
        <note>ligand shared between dimeric partners</note>
    </ligand>
</feature>
<dbReference type="Gene3D" id="1.10.300.10">
    <property type="entry name" value="Adenylosuccinate Synthetase, subunit A, domain 2"/>
    <property type="match status" value="1"/>
</dbReference>
<dbReference type="GO" id="GO:0005525">
    <property type="term" value="F:GTP binding"/>
    <property type="evidence" value="ECO:0007669"/>
    <property type="project" value="UniProtKB-UniRule"/>
</dbReference>
<dbReference type="Pfam" id="PF00709">
    <property type="entry name" value="Adenylsucc_synt"/>
    <property type="match status" value="1"/>
</dbReference>
<comment type="caution">
    <text evidence="11">The sequence shown here is derived from an EMBL/GenBank/DDBJ whole genome shotgun (WGS) entry which is preliminary data.</text>
</comment>
<name>A0A2A2AEL7_9BURK</name>
<dbReference type="SUPFAM" id="SSF52540">
    <property type="entry name" value="P-loop containing nucleoside triphosphate hydrolases"/>
    <property type="match status" value="1"/>
</dbReference>
<feature type="binding site" description="in other chain" evidence="8">
    <location>
        <position position="151"/>
    </location>
    <ligand>
        <name>IMP</name>
        <dbReference type="ChEBI" id="CHEBI:58053"/>
        <note>ligand shared between dimeric partners</note>
    </ligand>
</feature>
<feature type="binding site" evidence="8">
    <location>
        <position position="165"/>
    </location>
    <ligand>
        <name>IMP</name>
        <dbReference type="ChEBI" id="CHEBI:58053"/>
        <note>ligand shared between dimeric partners</note>
    </ligand>
</feature>
<dbReference type="FunFam" id="3.90.170.10:FF:000001">
    <property type="entry name" value="Adenylosuccinate synthetase"/>
    <property type="match status" value="1"/>
</dbReference>
<dbReference type="GO" id="GO:0044208">
    <property type="term" value="P:'de novo' AMP biosynthetic process"/>
    <property type="evidence" value="ECO:0007669"/>
    <property type="project" value="UniProtKB-UniRule"/>
</dbReference>
<dbReference type="NCBIfam" id="NF002223">
    <property type="entry name" value="PRK01117.1"/>
    <property type="match status" value="1"/>
</dbReference>
<feature type="binding site" description="in other chain" evidence="8">
    <location>
        <position position="261"/>
    </location>
    <ligand>
        <name>IMP</name>
        <dbReference type="ChEBI" id="CHEBI:58053"/>
        <note>ligand shared between dimeric partners</note>
    </ligand>
</feature>
<proteinExistence type="inferred from homology"/>
<feature type="binding site" evidence="8">
    <location>
        <position position="346"/>
    </location>
    <ligand>
        <name>GTP</name>
        <dbReference type="ChEBI" id="CHEBI:37565"/>
    </ligand>
</feature>
<comment type="subunit">
    <text evidence="1 8">Homodimer.</text>
</comment>
<evidence type="ECO:0000256" key="8">
    <source>
        <dbReference type="HAMAP-Rule" id="MF_00011"/>
    </source>
</evidence>
<dbReference type="GO" id="GO:0000287">
    <property type="term" value="F:magnesium ion binding"/>
    <property type="evidence" value="ECO:0007669"/>
    <property type="project" value="UniProtKB-UniRule"/>
</dbReference>
<evidence type="ECO:0000313" key="12">
    <source>
        <dbReference type="Proteomes" id="UP000217999"/>
    </source>
</evidence>
<comment type="subcellular location">
    <subcellularLocation>
        <location evidence="8">Cytoplasm</location>
    </subcellularLocation>
</comment>
<dbReference type="InterPro" id="IPR033128">
    <property type="entry name" value="Adenylosuccin_syn_Lys_AS"/>
</dbReference>
<feature type="binding site" description="in other chain" evidence="8">
    <location>
        <begin position="32"/>
        <end position="35"/>
    </location>
    <ligand>
        <name>IMP</name>
        <dbReference type="ChEBI" id="CHEBI:58053"/>
        <note>ligand shared between dimeric partners</note>
    </ligand>
</feature>
<evidence type="ECO:0000256" key="9">
    <source>
        <dbReference type="PROSITE-ProRule" id="PRU10134"/>
    </source>
</evidence>
<keyword evidence="3 8" id="KW-0479">Metal-binding</keyword>
<feature type="binding site" evidence="8">
    <location>
        <begin position="31"/>
        <end position="37"/>
    </location>
    <ligand>
        <name>GTP</name>
        <dbReference type="ChEBI" id="CHEBI:37565"/>
    </ligand>
</feature>
<evidence type="ECO:0000256" key="4">
    <source>
        <dbReference type="ARBA" id="ARBA00022741"/>
    </source>
</evidence>
<feature type="binding site" evidence="8">
    <location>
        <begin position="59"/>
        <end position="61"/>
    </location>
    <ligand>
        <name>GTP</name>
        <dbReference type="ChEBI" id="CHEBI:37565"/>
    </ligand>
</feature>
<evidence type="ECO:0000256" key="7">
    <source>
        <dbReference type="ARBA" id="ARBA00023134"/>
    </source>
</evidence>
<dbReference type="InterPro" id="IPR001114">
    <property type="entry name" value="Adenylosuccinate_synthetase"/>
</dbReference>
<feature type="binding site" evidence="8">
    <location>
        <position position="59"/>
    </location>
    <ligand>
        <name>Mg(2+)</name>
        <dbReference type="ChEBI" id="CHEBI:18420"/>
    </ligand>
</feature>